<accession>A0ABV0GKZ6</accession>
<evidence type="ECO:0000313" key="3">
    <source>
        <dbReference type="Proteomes" id="UP001462640"/>
    </source>
</evidence>
<dbReference type="RefSeq" id="WP_347613412.1">
    <property type="nucleotide sequence ID" value="NZ_JBDPZC010000018.1"/>
</dbReference>
<evidence type="ECO:0000256" key="1">
    <source>
        <dbReference type="SAM" id="SignalP"/>
    </source>
</evidence>
<feature type="signal peptide" evidence="1">
    <location>
        <begin position="1"/>
        <end position="26"/>
    </location>
</feature>
<reference evidence="2 3" key="1">
    <citation type="submission" date="2024-05" db="EMBL/GenBank/DDBJ databases">
        <title>Roseateles sp. 2.12 16S ribosomal RNA gene Genome sequencing and assembly.</title>
        <authorList>
            <person name="Woo H."/>
        </authorList>
    </citation>
    <scope>NUCLEOTIDE SEQUENCE [LARGE SCALE GENOMIC DNA]</scope>
    <source>
        <strain evidence="2 3">2.12</strain>
    </source>
</reference>
<proteinExistence type="predicted"/>
<evidence type="ECO:0000313" key="2">
    <source>
        <dbReference type="EMBL" id="MEO3715757.1"/>
    </source>
</evidence>
<keyword evidence="1" id="KW-0732">Signal</keyword>
<evidence type="ECO:0008006" key="4">
    <source>
        <dbReference type="Google" id="ProtNLM"/>
    </source>
</evidence>
<sequence>MNSIKISARHCCSAAALALAAMGAQAGPLFGSNLIVNGDAETDVATSWLAFDGYARPQAVDYGSNWVLPTQPGPANRGKRMFAGDGARTAGYQLLDLAGTLTQPLSFKLSGWLGGWASQGDNALLYVSFLDRSDSEIGHAALGPVTPADRGNATGLFYREVSNWLPVGTSRLMFSLSMERQGGGDNDGYADNLAFVLDAPAPAELPEPAGLAWLALGVMALAGRMRRRAPRA</sequence>
<comment type="caution">
    <text evidence="2">The sequence shown here is derived from an EMBL/GenBank/DDBJ whole genome shotgun (WGS) entry which is preliminary data.</text>
</comment>
<keyword evidence="3" id="KW-1185">Reference proteome</keyword>
<name>A0ABV0GKZ6_9BURK</name>
<dbReference type="EMBL" id="JBDPZC010000018">
    <property type="protein sequence ID" value="MEO3715757.1"/>
    <property type="molecule type" value="Genomic_DNA"/>
</dbReference>
<protein>
    <recommendedName>
        <fullName evidence="4">PEP-CTERM protein-sorting domain-containing protein</fullName>
    </recommendedName>
</protein>
<gene>
    <name evidence="2" type="ORF">ABDJ40_23535</name>
</gene>
<dbReference type="Proteomes" id="UP001462640">
    <property type="component" value="Unassembled WGS sequence"/>
</dbReference>
<organism evidence="2 3">
    <name type="scientific">Roseateles flavus</name>
    <dbReference type="NCBI Taxonomy" id="3149041"/>
    <lineage>
        <taxon>Bacteria</taxon>
        <taxon>Pseudomonadati</taxon>
        <taxon>Pseudomonadota</taxon>
        <taxon>Betaproteobacteria</taxon>
        <taxon>Burkholderiales</taxon>
        <taxon>Sphaerotilaceae</taxon>
        <taxon>Roseateles</taxon>
    </lineage>
</organism>
<feature type="chain" id="PRO_5047300399" description="PEP-CTERM protein-sorting domain-containing protein" evidence="1">
    <location>
        <begin position="27"/>
        <end position="232"/>
    </location>
</feature>